<evidence type="ECO:0000313" key="1">
    <source>
        <dbReference type="EMBL" id="STE53317.1"/>
    </source>
</evidence>
<reference evidence="1 2" key="1">
    <citation type="submission" date="2018-06" db="EMBL/GenBank/DDBJ databases">
        <authorList>
            <consortium name="Pathogen Informatics"/>
            <person name="Doyle S."/>
        </authorList>
    </citation>
    <scope>NUCLEOTIDE SEQUENCE [LARGE SCALE GENOMIC DNA]</scope>
    <source>
        <strain evidence="1 2">NCTC12121</strain>
    </source>
</reference>
<proteinExistence type="predicted"/>
<gene>
    <name evidence="1" type="ORF">NCTC12121_03602</name>
</gene>
<sequence>MMTEKGSLIYGIEHNGKLHYAFEIGLPTLGQTGECLDATESRFGSLNSGKADVFYRAASFAFALVQLGDIPKEAITPDLLYAQLTQEDAEVLDRPLTWLKKSAASRRAPRRTATCHPCPRTLWHNRRARVIDEPSRAGRLSLGLAALPLPRQPGRPAKLPLEHQRYKIPA</sequence>
<dbReference type="OrthoDB" id="6121484at2"/>
<protein>
    <submittedName>
        <fullName evidence="1">Uncharacterized protein</fullName>
    </submittedName>
</protein>
<evidence type="ECO:0000313" key="2">
    <source>
        <dbReference type="Proteomes" id="UP000255248"/>
    </source>
</evidence>
<dbReference type="AlphaFoldDB" id="A0A376J3H6"/>
<accession>A0A376J3H6</accession>
<dbReference type="RefSeq" id="WP_115314671.1">
    <property type="nucleotide sequence ID" value="NZ_UFXZ01000003.1"/>
</dbReference>
<organism evidence="1 2">
    <name type="scientific">Edwardsiella hoshinae</name>
    <dbReference type="NCBI Taxonomy" id="93378"/>
    <lineage>
        <taxon>Bacteria</taxon>
        <taxon>Pseudomonadati</taxon>
        <taxon>Pseudomonadota</taxon>
        <taxon>Gammaproteobacteria</taxon>
        <taxon>Enterobacterales</taxon>
        <taxon>Hafniaceae</taxon>
        <taxon>Edwardsiella</taxon>
    </lineage>
</organism>
<name>A0A376J3H6_9GAMM</name>
<dbReference type="EMBL" id="UFXZ01000003">
    <property type="protein sequence ID" value="STE53317.1"/>
    <property type="molecule type" value="Genomic_DNA"/>
</dbReference>
<dbReference type="Proteomes" id="UP000255248">
    <property type="component" value="Unassembled WGS sequence"/>
</dbReference>